<dbReference type="OrthoDB" id="2984690at2759"/>
<dbReference type="AlphaFoldDB" id="A0A9P7KEV4"/>
<evidence type="ECO:0000313" key="1">
    <source>
        <dbReference type="EMBL" id="KAG5646245.1"/>
    </source>
</evidence>
<keyword evidence="2" id="KW-1185">Reference proteome</keyword>
<protein>
    <submittedName>
        <fullName evidence="1">Uncharacterized protein</fullName>
    </submittedName>
</protein>
<sequence length="107" mass="12096">MSDYLIDSNAEWAARAAQNPNARRHLDTAADPFVVRTYVVLVLLPDVVLPDNKPVAMNKERRLRPRRGYLPASSDYVSWVLYRPQQGGAYLVDDAGRAFDRADFNST</sequence>
<comment type="caution">
    <text evidence="1">The sequence shown here is derived from an EMBL/GenBank/DDBJ whole genome shotgun (WGS) entry which is preliminary data.</text>
</comment>
<dbReference type="Proteomes" id="UP000775547">
    <property type="component" value="Unassembled WGS sequence"/>
</dbReference>
<accession>A0A9P7KEV4</accession>
<reference evidence="1" key="2">
    <citation type="submission" date="2021-10" db="EMBL/GenBank/DDBJ databases">
        <title>Phylogenomics reveals ancestral predisposition of the termite-cultivated fungus Termitomyces towards a domesticated lifestyle.</title>
        <authorList>
            <person name="Auxier B."/>
            <person name="Grum-Grzhimaylo A."/>
            <person name="Cardenas M.E."/>
            <person name="Lodge J.D."/>
            <person name="Laessoe T."/>
            <person name="Pedersen O."/>
            <person name="Smith M.E."/>
            <person name="Kuyper T.W."/>
            <person name="Franco-Molano E.A."/>
            <person name="Baroni T.J."/>
            <person name="Aanen D.K."/>
        </authorList>
    </citation>
    <scope>NUCLEOTIDE SEQUENCE</scope>
    <source>
        <strain evidence="1">AP01</strain>
        <tissue evidence="1">Mycelium</tissue>
    </source>
</reference>
<dbReference type="EMBL" id="JABCKV010000024">
    <property type="protein sequence ID" value="KAG5646245.1"/>
    <property type="molecule type" value="Genomic_DNA"/>
</dbReference>
<proteinExistence type="predicted"/>
<reference evidence="1" key="1">
    <citation type="submission" date="2020-07" db="EMBL/GenBank/DDBJ databases">
        <authorList>
            <person name="Nieuwenhuis M."/>
            <person name="Van De Peppel L.J.J."/>
        </authorList>
    </citation>
    <scope>NUCLEOTIDE SEQUENCE</scope>
    <source>
        <strain evidence="1">AP01</strain>
        <tissue evidence="1">Mycelium</tissue>
    </source>
</reference>
<evidence type="ECO:0000313" key="2">
    <source>
        <dbReference type="Proteomes" id="UP000775547"/>
    </source>
</evidence>
<name>A0A9P7KEV4_9AGAR</name>
<gene>
    <name evidence="1" type="ORF">DXG03_004072</name>
</gene>
<organism evidence="1 2">
    <name type="scientific">Asterophora parasitica</name>
    <dbReference type="NCBI Taxonomy" id="117018"/>
    <lineage>
        <taxon>Eukaryota</taxon>
        <taxon>Fungi</taxon>
        <taxon>Dikarya</taxon>
        <taxon>Basidiomycota</taxon>
        <taxon>Agaricomycotina</taxon>
        <taxon>Agaricomycetes</taxon>
        <taxon>Agaricomycetidae</taxon>
        <taxon>Agaricales</taxon>
        <taxon>Tricholomatineae</taxon>
        <taxon>Lyophyllaceae</taxon>
        <taxon>Asterophora</taxon>
    </lineage>
</organism>